<protein>
    <submittedName>
        <fullName evidence="4">Ribosomal protein L13</fullName>
    </submittedName>
</protein>
<dbReference type="PANTHER" id="PTHR11545:SF2">
    <property type="entry name" value="LARGE RIBOSOMAL SUBUNIT PROTEIN UL13M"/>
    <property type="match status" value="1"/>
</dbReference>
<geneLocation type="chloroplast" evidence="4"/>
<dbReference type="PANTHER" id="PTHR11545">
    <property type="entry name" value="RIBOSOMAL PROTEIN L13"/>
    <property type="match status" value="1"/>
</dbReference>
<dbReference type="PIRSF" id="PIRSF002181">
    <property type="entry name" value="Ribosomal_L13"/>
    <property type="match status" value="1"/>
</dbReference>
<proteinExistence type="inferred from homology"/>
<dbReference type="InterPro" id="IPR005822">
    <property type="entry name" value="Ribosomal_uL13"/>
</dbReference>
<keyword evidence="4" id="KW-0934">Plastid</keyword>
<keyword evidence="2 4" id="KW-0689">Ribosomal protein</keyword>
<keyword evidence="4" id="KW-0150">Chloroplast</keyword>
<evidence type="ECO:0000256" key="2">
    <source>
        <dbReference type="ARBA" id="ARBA00022980"/>
    </source>
</evidence>
<organism evidence="4">
    <name type="scientific">Pterocladiophila hemisphaerica</name>
    <dbReference type="NCBI Taxonomy" id="2712948"/>
    <lineage>
        <taxon>Eukaryota</taxon>
        <taxon>Rhodophyta</taxon>
        <taxon>Florideophyceae</taxon>
        <taxon>Rhodymeniophycidae</taxon>
        <taxon>Gracilariales</taxon>
        <taxon>Pterocladiophilaceae</taxon>
        <taxon>Pterocladiophila</taxon>
    </lineage>
</organism>
<dbReference type="InterPro" id="IPR036899">
    <property type="entry name" value="Ribosomal_uL13_sf"/>
</dbReference>
<dbReference type="GO" id="GO:0017148">
    <property type="term" value="P:negative regulation of translation"/>
    <property type="evidence" value="ECO:0007669"/>
    <property type="project" value="TreeGrafter"/>
</dbReference>
<evidence type="ECO:0000256" key="1">
    <source>
        <dbReference type="ARBA" id="ARBA00006227"/>
    </source>
</evidence>
<dbReference type="Gene3D" id="3.90.1180.10">
    <property type="entry name" value="Ribosomal protein L13"/>
    <property type="match status" value="1"/>
</dbReference>
<dbReference type="GO" id="GO:0006412">
    <property type="term" value="P:translation"/>
    <property type="evidence" value="ECO:0007669"/>
    <property type="project" value="InterPro"/>
</dbReference>
<name>A0A6M3WWK9_9FLOR</name>
<evidence type="ECO:0000256" key="3">
    <source>
        <dbReference type="ARBA" id="ARBA00023274"/>
    </source>
</evidence>
<dbReference type="GO" id="GO:1990904">
    <property type="term" value="C:ribonucleoprotein complex"/>
    <property type="evidence" value="ECO:0007669"/>
    <property type="project" value="UniProtKB-KW"/>
</dbReference>
<dbReference type="GO" id="GO:0005840">
    <property type="term" value="C:ribosome"/>
    <property type="evidence" value="ECO:0007669"/>
    <property type="project" value="UniProtKB-KW"/>
</dbReference>
<dbReference type="GO" id="GO:0003735">
    <property type="term" value="F:structural constituent of ribosome"/>
    <property type="evidence" value="ECO:0007669"/>
    <property type="project" value="InterPro"/>
</dbReference>
<comment type="similarity">
    <text evidence="1">Belongs to the universal ribosomal protein uL13 family.</text>
</comment>
<accession>A0A6M3WWK9</accession>
<keyword evidence="3" id="KW-0687">Ribonucleoprotein</keyword>
<evidence type="ECO:0000313" key="4">
    <source>
        <dbReference type="EMBL" id="QJH88445.1"/>
    </source>
</evidence>
<dbReference type="AlphaFoldDB" id="A0A6M3WWK9"/>
<dbReference type="InterPro" id="IPR005823">
    <property type="entry name" value="Ribosomal_uL13_bac-type"/>
</dbReference>
<sequence>MQTKYYLINAKKHQLGLLSTQIVKILQGKIYYKNNISVKNYQLLIVINIKYINFEPAKFRQKRYKTYSGYPKGISYTKLDKLKEKSSEKILEKSIKRMLPTNKFSPAILSQIKLYQEKFHPYNQNNIIPLQLFK</sequence>
<dbReference type="GO" id="GO:0003729">
    <property type="term" value="F:mRNA binding"/>
    <property type="evidence" value="ECO:0007669"/>
    <property type="project" value="TreeGrafter"/>
</dbReference>
<dbReference type="SUPFAM" id="SSF52161">
    <property type="entry name" value="Ribosomal protein L13"/>
    <property type="match status" value="1"/>
</dbReference>
<gene>
    <name evidence="4" type="primary">rpl13</name>
</gene>
<reference evidence="4" key="1">
    <citation type="journal article" date="2020" name="J. Phycol.">
        <title>The Organelle Genomes in the Photosynthetic Red Algal Parasite Pterocladiophila hemisphaerica (Florideophyceae, Rhodophyta) Have Elevated Substitution Rates and Extreme Gene Loss in the Plastid Genome.</title>
        <authorList>
            <person name="Preuss M."/>
            <person name="Verbruggen H."/>
            <person name="Zuccarello G.C."/>
        </authorList>
    </citation>
    <scope>NUCLEOTIDE SEQUENCE</scope>
</reference>
<dbReference type="EMBL" id="MT117918">
    <property type="protein sequence ID" value="QJH88445.1"/>
    <property type="molecule type" value="Genomic_DNA"/>
</dbReference>
<dbReference type="Pfam" id="PF00572">
    <property type="entry name" value="Ribosomal_L13"/>
    <property type="match status" value="1"/>
</dbReference>